<evidence type="ECO:0000313" key="2">
    <source>
        <dbReference type="Proteomes" id="UP000183983"/>
    </source>
</evidence>
<reference evidence="1 2" key="1">
    <citation type="submission" date="2016-11" db="EMBL/GenBank/DDBJ databases">
        <authorList>
            <person name="Jaros S."/>
            <person name="Januszkiewicz K."/>
            <person name="Wedrychowicz H."/>
        </authorList>
    </citation>
    <scope>NUCLEOTIDE SEQUENCE [LARGE SCALE GENOMIC DNA]</scope>
    <source>
        <strain evidence="1 2">LMG 26898</strain>
    </source>
</reference>
<protein>
    <submittedName>
        <fullName evidence="1">Uncharacterized protein</fullName>
    </submittedName>
</protein>
<evidence type="ECO:0000313" key="1">
    <source>
        <dbReference type="EMBL" id="SHM45823.1"/>
    </source>
</evidence>
<organism evidence="1 2">
    <name type="scientific">Pseudomonas asturiensis</name>
    <dbReference type="NCBI Taxonomy" id="1190415"/>
    <lineage>
        <taxon>Bacteria</taxon>
        <taxon>Pseudomonadati</taxon>
        <taxon>Pseudomonadota</taxon>
        <taxon>Gammaproteobacteria</taxon>
        <taxon>Pseudomonadales</taxon>
        <taxon>Pseudomonadaceae</taxon>
        <taxon>Pseudomonas</taxon>
    </lineage>
</organism>
<dbReference type="AlphaFoldDB" id="A0A1M7IYW4"/>
<gene>
    <name evidence="1" type="ORF">SAMN05216593_1017</name>
</gene>
<dbReference type="STRING" id="1190415.SAMN05216593_1017"/>
<sequence length="103" mass="11410">MSDGSDLLDEVNRITSLSVEEFATFLKSVNADGACGSCGRNVDWLIRRSDDKPVLLQAPFYSLTDEADVFFSTLCPLCGNTRFYNARYVAKYLAQKRSPGNGE</sequence>
<accession>A0A1M7IYW4</accession>
<dbReference type="Proteomes" id="UP000183983">
    <property type="component" value="Unassembled WGS sequence"/>
</dbReference>
<name>A0A1M7IYW4_9PSED</name>
<dbReference type="EMBL" id="FRDA01000001">
    <property type="protein sequence ID" value="SHM45823.1"/>
    <property type="molecule type" value="Genomic_DNA"/>
</dbReference>
<proteinExistence type="predicted"/>